<dbReference type="PANTHER" id="PTHR10587:SF125">
    <property type="entry name" value="POLYSACCHARIDE DEACETYLASE YHEN-RELATED"/>
    <property type="match status" value="1"/>
</dbReference>
<gene>
    <name evidence="3" type="primary">est4C</name>
    <name evidence="3" type="ordered locus">bpr_I0951</name>
</gene>
<dbReference type="InterPro" id="IPR002509">
    <property type="entry name" value="NODB_dom"/>
</dbReference>
<dbReference type="eggNOG" id="COG0726">
    <property type="taxonomic scope" value="Bacteria"/>
</dbReference>
<dbReference type="STRING" id="515622.bpr_I0951"/>
<sequence>MKRKRFIVMTSDEKTSRSGKVYSKRIQRLRRLIVATVIASCLIPTCICIILSIKYDRLHSSYEQSRTDLNWYRDKYGTEMEILAREAEEKAEAEKIASAEVENEESVSMDVDYANVEVSGAQNPEDIEGTRYVYLTFDDGPSSNTNEILDILAEYDVKATFFVCGKPDARYTDVYKRIVDEGHTLGMHSYSHKYEVIYDSAVSFKADLDKLRVFLYETTGVWTKYYRFPGGSSNNVSTVDMHELIECLNDGDITFFDWNVSAGDDKSGSNKTTIYNNIVGNVPRFKHCVVLMHDAADKKATVEALPEIIEAIKEMDDTVIYPITDDTLPVQHIK</sequence>
<reference evidence="3 4" key="1">
    <citation type="journal article" date="2010" name="PLoS ONE">
        <title>The glycobiome of the rumen bacterium Butyrivibrio proteoclasticus B316(T) highlights adaptation to a polysaccharide-rich environment.</title>
        <authorList>
            <person name="Kelly W.J."/>
            <person name="Leahy S.C."/>
            <person name="Altermann E."/>
            <person name="Yeoman C.J."/>
            <person name="Dunne J.C."/>
            <person name="Kong Z."/>
            <person name="Pacheco D.M."/>
            <person name="Li D."/>
            <person name="Noel S.J."/>
            <person name="Moon C.D."/>
            <person name="Cookson A.L."/>
            <person name="Attwood G.T."/>
        </authorList>
    </citation>
    <scope>NUCLEOTIDE SEQUENCE [LARGE SCALE GENOMIC DNA]</scope>
    <source>
        <strain evidence="4">ATCC 51982 / DSM 14932 / B316</strain>
    </source>
</reference>
<evidence type="ECO:0000313" key="4">
    <source>
        <dbReference type="Proteomes" id="UP000001299"/>
    </source>
</evidence>
<feature type="domain" description="NodB homology" evidence="2">
    <location>
        <begin position="131"/>
        <end position="320"/>
    </location>
</feature>
<dbReference type="AlphaFoldDB" id="E0S1L8"/>
<evidence type="ECO:0000259" key="2">
    <source>
        <dbReference type="PROSITE" id="PS51677"/>
    </source>
</evidence>
<dbReference type="GO" id="GO:0016810">
    <property type="term" value="F:hydrolase activity, acting on carbon-nitrogen (but not peptide) bonds"/>
    <property type="evidence" value="ECO:0007669"/>
    <property type="project" value="InterPro"/>
</dbReference>
<proteinExistence type="predicted"/>
<dbReference type="PANTHER" id="PTHR10587">
    <property type="entry name" value="GLYCOSYL TRANSFERASE-RELATED"/>
    <property type="match status" value="1"/>
</dbReference>
<feature type="transmembrane region" description="Helical" evidence="1">
    <location>
        <begin position="32"/>
        <end position="53"/>
    </location>
</feature>
<dbReference type="InterPro" id="IPR011330">
    <property type="entry name" value="Glyco_hydro/deAcase_b/a-brl"/>
</dbReference>
<protein>
    <submittedName>
        <fullName evidence="3">Polysaccharide deacetylase Est4C</fullName>
    </submittedName>
</protein>
<dbReference type="PROSITE" id="PS51677">
    <property type="entry name" value="NODB"/>
    <property type="match status" value="1"/>
</dbReference>
<organism evidence="3 4">
    <name type="scientific">Butyrivibrio proteoclasticus (strain ATCC 51982 / DSM 14932 / B316)</name>
    <name type="common">Clostridium proteoclasticum</name>
    <dbReference type="NCBI Taxonomy" id="515622"/>
    <lineage>
        <taxon>Bacteria</taxon>
        <taxon>Bacillati</taxon>
        <taxon>Bacillota</taxon>
        <taxon>Clostridia</taxon>
        <taxon>Lachnospirales</taxon>
        <taxon>Lachnospiraceae</taxon>
        <taxon>Butyrivibrio</taxon>
    </lineage>
</organism>
<dbReference type="InterPro" id="IPR050248">
    <property type="entry name" value="Polysacc_deacetylase_ArnD"/>
</dbReference>
<keyword evidence="1" id="KW-0812">Transmembrane</keyword>
<evidence type="ECO:0000313" key="3">
    <source>
        <dbReference type="EMBL" id="ADL33693.1"/>
    </source>
</evidence>
<accession>E0S1L8</accession>
<keyword evidence="1" id="KW-1133">Transmembrane helix</keyword>
<keyword evidence="1" id="KW-0472">Membrane</keyword>
<dbReference type="SUPFAM" id="SSF88713">
    <property type="entry name" value="Glycoside hydrolase/deacetylase"/>
    <property type="match status" value="1"/>
</dbReference>
<dbReference type="HOGENOM" id="CLU_021264_6_1_9"/>
<dbReference type="CDD" id="cd10944">
    <property type="entry name" value="CE4_SmPgdA_like"/>
    <property type="match status" value="1"/>
</dbReference>
<dbReference type="GO" id="GO:0005975">
    <property type="term" value="P:carbohydrate metabolic process"/>
    <property type="evidence" value="ECO:0007669"/>
    <property type="project" value="InterPro"/>
</dbReference>
<dbReference type="Pfam" id="PF01522">
    <property type="entry name" value="Polysacc_deac_1"/>
    <property type="match status" value="1"/>
</dbReference>
<evidence type="ECO:0000256" key="1">
    <source>
        <dbReference type="SAM" id="Phobius"/>
    </source>
</evidence>
<dbReference type="Gene3D" id="3.20.20.370">
    <property type="entry name" value="Glycoside hydrolase/deacetylase"/>
    <property type="match status" value="1"/>
</dbReference>
<name>E0S1L8_BUTPB</name>
<dbReference type="KEGG" id="bpb:bpr_I0951"/>
<dbReference type="Proteomes" id="UP000001299">
    <property type="component" value="Chromosome 1"/>
</dbReference>
<dbReference type="EMBL" id="CP001810">
    <property type="protein sequence ID" value="ADL33693.1"/>
    <property type="molecule type" value="Genomic_DNA"/>
</dbReference>
<keyword evidence="4" id="KW-1185">Reference proteome</keyword>